<keyword evidence="1" id="KW-0732">Signal</keyword>
<dbReference type="AlphaFoldDB" id="A0A4Z0YQH1"/>
<evidence type="ECO:0000313" key="2">
    <source>
        <dbReference type="EMBL" id="TGJ86234.1"/>
    </source>
</evidence>
<dbReference type="Gene3D" id="1.10.405.20">
    <property type="match status" value="1"/>
</dbReference>
<dbReference type="Proteomes" id="UP000297716">
    <property type="component" value="Unassembled WGS sequence"/>
</dbReference>
<dbReference type="PANTHER" id="PTHR42923">
    <property type="entry name" value="PROTOPORPHYRINOGEN OXIDASE"/>
    <property type="match status" value="1"/>
</dbReference>
<feature type="chain" id="PRO_5021319530" description="Amine oxidase domain-containing protein" evidence="1">
    <location>
        <begin position="20"/>
        <end position="486"/>
    </location>
</feature>
<name>A0A4Z0YQH1_9PEZI</name>
<dbReference type="OrthoDB" id="68575at2759"/>
<organism evidence="2 3">
    <name type="scientific">Xylaria hypoxylon</name>
    <dbReference type="NCBI Taxonomy" id="37992"/>
    <lineage>
        <taxon>Eukaryota</taxon>
        <taxon>Fungi</taxon>
        <taxon>Dikarya</taxon>
        <taxon>Ascomycota</taxon>
        <taxon>Pezizomycotina</taxon>
        <taxon>Sordariomycetes</taxon>
        <taxon>Xylariomycetidae</taxon>
        <taxon>Xylariales</taxon>
        <taxon>Xylariaceae</taxon>
        <taxon>Xylaria</taxon>
    </lineage>
</organism>
<evidence type="ECO:0000256" key="1">
    <source>
        <dbReference type="SAM" id="SignalP"/>
    </source>
</evidence>
<dbReference type="InterPro" id="IPR036188">
    <property type="entry name" value="FAD/NAD-bd_sf"/>
</dbReference>
<feature type="signal peptide" evidence="1">
    <location>
        <begin position="1"/>
        <end position="19"/>
    </location>
</feature>
<proteinExistence type="predicted"/>
<reference evidence="2 3" key="1">
    <citation type="submission" date="2019-03" db="EMBL/GenBank/DDBJ databases">
        <title>Draft genome sequence of Xylaria hypoxylon DSM 108379, a ubiquitous saprotrophic-parasitic fungi on hardwood.</title>
        <authorList>
            <person name="Buettner E."/>
            <person name="Leonhardt S."/>
            <person name="Gebauer A.M."/>
            <person name="Liers C."/>
            <person name="Hofrichter M."/>
            <person name="Kellner H."/>
        </authorList>
    </citation>
    <scope>NUCLEOTIDE SEQUENCE [LARGE SCALE GENOMIC DNA]</scope>
    <source>
        <strain evidence="2 3">DSM 108379</strain>
    </source>
</reference>
<gene>
    <name evidence="2" type="ORF">E0Z10_g2553</name>
</gene>
<dbReference type="Gene3D" id="3.50.50.60">
    <property type="entry name" value="FAD/NAD(P)-binding domain"/>
    <property type="match status" value="1"/>
</dbReference>
<dbReference type="Gene3D" id="3.30.70.1990">
    <property type="match status" value="1"/>
</dbReference>
<accession>A0A4Z0YQH1</accession>
<keyword evidence="3" id="KW-1185">Reference proteome</keyword>
<dbReference type="EMBL" id="SKBN01000031">
    <property type="protein sequence ID" value="TGJ86234.1"/>
    <property type="molecule type" value="Genomic_DNA"/>
</dbReference>
<dbReference type="SUPFAM" id="SSF51971">
    <property type="entry name" value="Nucleotide-binding domain"/>
    <property type="match status" value="1"/>
</dbReference>
<evidence type="ECO:0000313" key="3">
    <source>
        <dbReference type="Proteomes" id="UP000297716"/>
    </source>
</evidence>
<dbReference type="STRING" id="37992.A0A4Z0YQH1"/>
<sequence>MRIVTISSLLVAWAIHVISIMQDDHSCDGSLSLDPATYSAADTIERDVVIVGGGSSGAFTAVRLRDSNKSVVVIEKQGTLGGHAETYTNPFTGYTTDLGVVIFHNLQIVRDYFARFDTPLFNLPSFAINLTYVDFTTGQTVDFKPPSAEAFTTALKSYSRHLERHADIQLGFNLSYPIDPDLLLSFKEFVEKYGLQDLVPRTFMTNQGYVQILDISMLYIFKNLNMDTIRDYLESSFLTTVHHNVQELYTKVAHFLGSDALLSTKILAMERRSLDNHSAVSSGSHAIRILVKTPSGRKLILAKALVFALPPVVDGLDGFDLSEEERTLFGKFHANGYYAGLLNNTGLTESITATGPGQDYNIPVLPGPYGMGVTAEGLTQVFYGSPSVLSDSQVKADLISSIKSVQRARGIVTNGAEPDWLAFTNHSSFNLMVSNDDIKHGFYRKLLSLQGKRNTFYHGAAWETQDSSILWKFTDEYVLPKLLSVL</sequence>
<comment type="caution">
    <text evidence="2">The sequence shown here is derived from an EMBL/GenBank/DDBJ whole genome shotgun (WGS) entry which is preliminary data.</text>
</comment>
<dbReference type="GO" id="GO:0016491">
    <property type="term" value="F:oxidoreductase activity"/>
    <property type="evidence" value="ECO:0007669"/>
    <property type="project" value="TreeGrafter"/>
</dbReference>
<dbReference type="Pfam" id="PF13450">
    <property type="entry name" value="NAD_binding_8"/>
    <property type="match status" value="1"/>
</dbReference>
<dbReference type="PANTHER" id="PTHR42923:SF26">
    <property type="entry name" value="FMN REDUCTASE LOT6, PUTATIVE (AFU_ORTHOLOGUE AFUA_7G06600)-RELATED"/>
    <property type="match status" value="1"/>
</dbReference>
<dbReference type="InterPro" id="IPR050464">
    <property type="entry name" value="Zeta_carotene_desat/Oxidored"/>
</dbReference>
<protein>
    <recommendedName>
        <fullName evidence="4">Amine oxidase domain-containing protein</fullName>
    </recommendedName>
</protein>
<evidence type="ECO:0008006" key="4">
    <source>
        <dbReference type="Google" id="ProtNLM"/>
    </source>
</evidence>